<evidence type="ECO:0000313" key="2">
    <source>
        <dbReference type="EMBL" id="KZS14717.1"/>
    </source>
</evidence>
<organism evidence="2 3">
    <name type="scientific">Daphnia magna</name>
    <dbReference type="NCBI Taxonomy" id="35525"/>
    <lineage>
        <taxon>Eukaryota</taxon>
        <taxon>Metazoa</taxon>
        <taxon>Ecdysozoa</taxon>
        <taxon>Arthropoda</taxon>
        <taxon>Crustacea</taxon>
        <taxon>Branchiopoda</taxon>
        <taxon>Diplostraca</taxon>
        <taxon>Cladocera</taxon>
        <taxon>Anomopoda</taxon>
        <taxon>Daphniidae</taxon>
        <taxon>Daphnia</taxon>
    </lineage>
</organism>
<gene>
    <name evidence="2" type="ORF">APZ42_020069</name>
</gene>
<feature type="signal peptide" evidence="1">
    <location>
        <begin position="1"/>
        <end position="20"/>
    </location>
</feature>
<feature type="chain" id="PRO_5007854472" evidence="1">
    <location>
        <begin position="21"/>
        <end position="287"/>
    </location>
</feature>
<keyword evidence="1" id="KW-0732">Signal</keyword>
<reference evidence="2 3" key="1">
    <citation type="submission" date="2016-03" db="EMBL/GenBank/DDBJ databases">
        <title>EvidentialGene: Evidence-directed Construction of Genes on Genomes.</title>
        <authorList>
            <person name="Gilbert D.G."/>
            <person name="Choi J.-H."/>
            <person name="Mockaitis K."/>
            <person name="Colbourne J."/>
            <person name="Pfrender M."/>
        </authorList>
    </citation>
    <scope>NUCLEOTIDE SEQUENCE [LARGE SCALE GENOMIC DNA]</scope>
    <source>
        <strain evidence="2 3">Xinb3</strain>
        <tissue evidence="2">Complete organism</tissue>
    </source>
</reference>
<sequence>MKLSVFLLILVAASHQQYLARNMFRLPWISTRFAQQQPIEYPYYYNPRYHDDSYSGPDATPVIIVTRVNEERPRASTDRMMNTGDRSQQFDDMRVEPRVKNYGHRQQDLTFGNKPQNRFFLTKQYHPYKTATLTITSTCTAITFKTCVPRANFRPPLPDLVPNCRRKRQAESDLLEDDLGNQFAIDPSQVQLVMPTEQPMKVSFIHDGREITREIMSSKEEEGRGRRLVDASEMQMRNKKRFLYLGPSALVAGTTITSWSVVSTIITSTFVPAVPFRCVPPGFPICA</sequence>
<dbReference type="AlphaFoldDB" id="A0A164XZH8"/>
<dbReference type="OrthoDB" id="6360243at2759"/>
<protein>
    <submittedName>
        <fullName evidence="2">Uncharacterized protein</fullName>
    </submittedName>
</protein>
<comment type="caution">
    <text evidence="2">The sequence shown here is derived from an EMBL/GenBank/DDBJ whole genome shotgun (WGS) entry which is preliminary data.</text>
</comment>
<evidence type="ECO:0000256" key="1">
    <source>
        <dbReference type="SAM" id="SignalP"/>
    </source>
</evidence>
<dbReference type="Proteomes" id="UP000076858">
    <property type="component" value="Unassembled WGS sequence"/>
</dbReference>
<name>A0A164XZH8_9CRUS</name>
<dbReference type="EMBL" id="LRGB01000944">
    <property type="protein sequence ID" value="KZS14717.1"/>
    <property type="molecule type" value="Genomic_DNA"/>
</dbReference>
<proteinExistence type="predicted"/>
<accession>A0A164XZH8</accession>
<keyword evidence="3" id="KW-1185">Reference proteome</keyword>
<evidence type="ECO:0000313" key="3">
    <source>
        <dbReference type="Proteomes" id="UP000076858"/>
    </source>
</evidence>